<reference evidence="2 3" key="1">
    <citation type="submission" date="2020-08" db="EMBL/GenBank/DDBJ databases">
        <title>Genomic Encyclopedia of Type Strains, Phase IV (KMG-IV): sequencing the most valuable type-strain genomes for metagenomic binning, comparative biology and taxonomic classification.</title>
        <authorList>
            <person name="Goeker M."/>
        </authorList>
    </citation>
    <scope>NUCLEOTIDE SEQUENCE [LARGE SCALE GENOMIC DNA]</scope>
    <source>
        <strain evidence="2 3">DSM 102238</strain>
    </source>
</reference>
<accession>A0A7W6ECF7</accession>
<dbReference type="Gene3D" id="2.30.110.10">
    <property type="entry name" value="Electron Transport, Fmn-binding Protein, Chain A"/>
    <property type="match status" value="1"/>
</dbReference>
<feature type="domain" description="Pyridoxamine 5'-phosphate oxidase Alr4036 family FMN-binding" evidence="1">
    <location>
        <begin position="14"/>
        <end position="100"/>
    </location>
</feature>
<name>A0A7W6ECF7_9HYPH</name>
<organism evidence="2 3">
    <name type="scientific">Aureimonas pseudogalii</name>
    <dbReference type="NCBI Taxonomy" id="1744844"/>
    <lineage>
        <taxon>Bacteria</taxon>
        <taxon>Pseudomonadati</taxon>
        <taxon>Pseudomonadota</taxon>
        <taxon>Alphaproteobacteria</taxon>
        <taxon>Hyphomicrobiales</taxon>
        <taxon>Aurantimonadaceae</taxon>
        <taxon>Aureimonas</taxon>
    </lineage>
</organism>
<dbReference type="AlphaFoldDB" id="A0A7W6ECF7"/>
<dbReference type="EMBL" id="JACIEK010000004">
    <property type="protein sequence ID" value="MBB3998304.1"/>
    <property type="molecule type" value="Genomic_DNA"/>
</dbReference>
<sequence length="196" mass="21484">MDDARLSVWLDTIWQDLHEAAARRRGDLPNATIASVNEDGAPSLRVVVLRAVDRAAAELSFHTDVRSEKVLQLLARPASEVLFWRPADGLQLRFFGQADLFLPGTLKATAAYEAIPEKGRRKYRTAPAPGTPLPAPDALDFAEAAPGAADPGLARFTLITFRVSRIDALRLDGSDQTRAFFHLDGDRLRSATWIAP</sequence>
<proteinExistence type="predicted"/>
<dbReference type="SUPFAM" id="SSF50475">
    <property type="entry name" value="FMN-binding split barrel"/>
    <property type="match status" value="1"/>
</dbReference>
<dbReference type="Pfam" id="PF12766">
    <property type="entry name" value="Pyridox_oxase_2"/>
    <property type="match status" value="1"/>
</dbReference>
<dbReference type="RefSeq" id="WP_183199836.1">
    <property type="nucleotide sequence ID" value="NZ_JACIEK010000004.1"/>
</dbReference>
<dbReference type="GO" id="GO:0010181">
    <property type="term" value="F:FMN binding"/>
    <property type="evidence" value="ECO:0007669"/>
    <property type="project" value="InterPro"/>
</dbReference>
<dbReference type="InterPro" id="IPR024624">
    <property type="entry name" value="Pyridox_Oxase_Alr4036_FMN-bd"/>
</dbReference>
<keyword evidence="3" id="KW-1185">Reference proteome</keyword>
<protein>
    <recommendedName>
        <fullName evidence="1">Pyridoxamine 5'-phosphate oxidase Alr4036 family FMN-binding domain-containing protein</fullName>
    </recommendedName>
</protein>
<evidence type="ECO:0000259" key="1">
    <source>
        <dbReference type="Pfam" id="PF12766"/>
    </source>
</evidence>
<evidence type="ECO:0000313" key="3">
    <source>
        <dbReference type="Proteomes" id="UP000542776"/>
    </source>
</evidence>
<dbReference type="Proteomes" id="UP000542776">
    <property type="component" value="Unassembled WGS sequence"/>
</dbReference>
<gene>
    <name evidence="2" type="ORF">GGR04_002143</name>
</gene>
<evidence type="ECO:0000313" key="2">
    <source>
        <dbReference type="EMBL" id="MBB3998304.1"/>
    </source>
</evidence>
<dbReference type="InterPro" id="IPR012349">
    <property type="entry name" value="Split_barrel_FMN-bd"/>
</dbReference>
<comment type="caution">
    <text evidence="2">The sequence shown here is derived from an EMBL/GenBank/DDBJ whole genome shotgun (WGS) entry which is preliminary data.</text>
</comment>